<dbReference type="InterPro" id="IPR016073">
    <property type="entry name" value="Skp1_comp_POZ"/>
</dbReference>
<organism evidence="7 8">
    <name type="scientific">Acacia crassicarpa</name>
    <name type="common">northern wattle</name>
    <dbReference type="NCBI Taxonomy" id="499986"/>
    <lineage>
        <taxon>Eukaryota</taxon>
        <taxon>Viridiplantae</taxon>
        <taxon>Streptophyta</taxon>
        <taxon>Embryophyta</taxon>
        <taxon>Tracheophyta</taxon>
        <taxon>Spermatophyta</taxon>
        <taxon>Magnoliopsida</taxon>
        <taxon>eudicotyledons</taxon>
        <taxon>Gunneridae</taxon>
        <taxon>Pentapetalae</taxon>
        <taxon>rosids</taxon>
        <taxon>fabids</taxon>
        <taxon>Fabales</taxon>
        <taxon>Fabaceae</taxon>
        <taxon>Caesalpinioideae</taxon>
        <taxon>mimosoid clade</taxon>
        <taxon>Acacieae</taxon>
        <taxon>Acacia</taxon>
    </lineage>
</organism>
<dbReference type="InterPro" id="IPR016072">
    <property type="entry name" value="Skp1_comp_dimer"/>
</dbReference>
<evidence type="ECO:0000256" key="2">
    <source>
        <dbReference type="ARBA" id="ARBA00009993"/>
    </source>
</evidence>
<dbReference type="InterPro" id="IPR001232">
    <property type="entry name" value="SKP1-like"/>
</dbReference>
<dbReference type="GO" id="GO:0009867">
    <property type="term" value="P:jasmonic acid mediated signaling pathway"/>
    <property type="evidence" value="ECO:0007669"/>
    <property type="project" value="UniProtKB-ARBA"/>
</dbReference>
<dbReference type="InterPro" id="IPR016897">
    <property type="entry name" value="SKP1"/>
</dbReference>
<accession>A0AAE1TB46</accession>
<evidence type="ECO:0000256" key="4">
    <source>
        <dbReference type="PIRNR" id="PIRNR028729"/>
    </source>
</evidence>
<dbReference type="Proteomes" id="UP001293593">
    <property type="component" value="Unassembled WGS sequence"/>
</dbReference>
<comment type="function">
    <text evidence="4">Involved in ubiquitination and subsequent proteasomal degradation of target proteins. Together with CUL1, RBX1 and a F-box protein, it forms a SCF E3 ubiquitin ligase complex. The functional specificity of this complex depends on the type of F-box protein. In the SCF complex, it serves as an adapter that links the F-box protein to CUL1.</text>
</comment>
<comment type="subunit">
    <text evidence="4">Part of a SCF (SKP1-cullin-F-box) protein ligase complex.</text>
</comment>
<evidence type="ECO:0000256" key="3">
    <source>
        <dbReference type="ARBA" id="ARBA00022786"/>
    </source>
</evidence>
<comment type="pathway">
    <text evidence="1 4">Protein modification; protein ubiquitination.</text>
</comment>
<dbReference type="SUPFAM" id="SSF81382">
    <property type="entry name" value="Skp1 dimerisation domain-like"/>
    <property type="match status" value="1"/>
</dbReference>
<name>A0AAE1TB46_9FABA</name>
<evidence type="ECO:0000313" key="7">
    <source>
        <dbReference type="EMBL" id="KAK4279302.1"/>
    </source>
</evidence>
<reference evidence="7" key="1">
    <citation type="submission" date="2023-10" db="EMBL/GenBank/DDBJ databases">
        <title>Chromosome-level genome of the transformable northern wattle, Acacia crassicarpa.</title>
        <authorList>
            <person name="Massaro I."/>
            <person name="Sinha N.R."/>
            <person name="Poethig S."/>
            <person name="Leichty A.R."/>
        </authorList>
    </citation>
    <scope>NUCLEOTIDE SEQUENCE</scope>
    <source>
        <strain evidence="7">Acra3RX</strain>
        <tissue evidence="7">Leaf</tissue>
    </source>
</reference>
<feature type="domain" description="SKP1 component POZ" evidence="6">
    <location>
        <begin position="6"/>
        <end position="66"/>
    </location>
</feature>
<dbReference type="PANTHER" id="PTHR11165">
    <property type="entry name" value="SKP1"/>
    <property type="match status" value="1"/>
</dbReference>
<dbReference type="GO" id="GO:0016567">
    <property type="term" value="P:protein ubiquitination"/>
    <property type="evidence" value="ECO:0007669"/>
    <property type="project" value="UniProtKB-UniRule"/>
</dbReference>
<dbReference type="AlphaFoldDB" id="A0AAE1TB46"/>
<dbReference type="InterPro" id="IPR011333">
    <property type="entry name" value="SKP1/BTB/POZ_sf"/>
</dbReference>
<keyword evidence="8" id="KW-1185">Reference proteome</keyword>
<evidence type="ECO:0000259" key="6">
    <source>
        <dbReference type="Pfam" id="PF03931"/>
    </source>
</evidence>
<dbReference type="EMBL" id="JAWXYG010000002">
    <property type="protein sequence ID" value="KAK4279302.1"/>
    <property type="molecule type" value="Genomic_DNA"/>
</dbReference>
<dbReference type="CDD" id="cd18322">
    <property type="entry name" value="BTB_POZ_SKP1"/>
    <property type="match status" value="1"/>
</dbReference>
<gene>
    <name evidence="7" type="ORF">QN277_011101</name>
</gene>
<evidence type="ECO:0000256" key="1">
    <source>
        <dbReference type="ARBA" id="ARBA00004906"/>
    </source>
</evidence>
<protein>
    <recommendedName>
        <fullName evidence="4">SKP1-like protein</fullName>
    </recommendedName>
</protein>
<dbReference type="SMART" id="SM00512">
    <property type="entry name" value="Skp1"/>
    <property type="match status" value="1"/>
</dbReference>
<feature type="domain" description="SKP1 component dimerisation" evidence="5">
    <location>
        <begin position="108"/>
        <end position="134"/>
    </location>
</feature>
<dbReference type="InterPro" id="IPR036296">
    <property type="entry name" value="SKP1-like_dim_sf"/>
</dbReference>
<sequence>MTSSVKMVTLISGDGGVFEISVKAVAQSNLVQNLLDDVGVSGKFPLNIVNSTMLAKVTEYCQKHANREATVQDGGTEKELKKWDAKFLKMDNDMLFAIVFAAHDMGIKSLFDLSCHAVANMLRSKTPEQIQQVFANKRFS</sequence>
<dbReference type="Pfam" id="PF03931">
    <property type="entry name" value="Skp1_POZ"/>
    <property type="match status" value="1"/>
</dbReference>
<proteinExistence type="inferred from homology"/>
<comment type="caution">
    <text evidence="7">The sequence shown here is derived from an EMBL/GenBank/DDBJ whole genome shotgun (WGS) entry which is preliminary data.</text>
</comment>
<dbReference type="SUPFAM" id="SSF54695">
    <property type="entry name" value="POZ domain"/>
    <property type="match status" value="1"/>
</dbReference>
<dbReference type="PIRSF" id="PIRSF028729">
    <property type="entry name" value="E3_ubiquit_lig_SCF_Skp"/>
    <property type="match status" value="1"/>
</dbReference>
<comment type="similarity">
    <text evidence="2 4">Belongs to the SKP1 family.</text>
</comment>
<dbReference type="GO" id="GO:0006511">
    <property type="term" value="P:ubiquitin-dependent protein catabolic process"/>
    <property type="evidence" value="ECO:0007669"/>
    <property type="project" value="InterPro"/>
</dbReference>
<dbReference type="Pfam" id="PF01466">
    <property type="entry name" value="Skp1"/>
    <property type="match status" value="1"/>
</dbReference>
<keyword evidence="3 4" id="KW-0833">Ubl conjugation pathway</keyword>
<evidence type="ECO:0000313" key="8">
    <source>
        <dbReference type="Proteomes" id="UP001293593"/>
    </source>
</evidence>
<evidence type="ECO:0000259" key="5">
    <source>
        <dbReference type="Pfam" id="PF01466"/>
    </source>
</evidence>
<dbReference type="Gene3D" id="3.30.710.10">
    <property type="entry name" value="Potassium Channel Kv1.1, Chain A"/>
    <property type="match status" value="1"/>
</dbReference>